<dbReference type="InterPro" id="IPR007219">
    <property type="entry name" value="XnlR_reg_dom"/>
</dbReference>
<dbReference type="InterPro" id="IPR001138">
    <property type="entry name" value="Zn2Cys6_DnaBD"/>
</dbReference>
<dbReference type="PROSITE" id="PS50048">
    <property type="entry name" value="ZN2_CY6_FUNGAL_2"/>
    <property type="match status" value="1"/>
</dbReference>
<gene>
    <name evidence="8" type="ORF">LPJ53_000646</name>
</gene>
<sequence>MEGMTASGITNSSAPRLMLSCDNCRKKKIRCTGDKPSCTSCQKTHTACHYSPVGPRKKPRRPTTPPDAHTHSQEHRGPRGTGRGNNKRQAPSVSPASDDESLGSADGGGGGGVSSVSHLMLERVRQSHSLEHPGGFIGGGAGAGQLHQMQQQQQQTPVIEMLRLQTQISALVDQLRNVTIRASGVSPDVESPACSSPAMASGTGTGPGDAAYGPTEPDSEAASSLRSPGARGLSVSRDVINHLTEVYFRYCHPAETGMYPADLYRDRLRRAQVSEPFLLSVLAVASRFSDDPRVRRDPAYLSGHDFYERTTRLLMMDVLERDCIENMLTLNNLAVYAVGLPVANRAWYFSGMAMRMATQMSLQKVDAPGRMPGASMMSGPGIESARRAFWTTLLLEALASFASGEPPPITIQDVHVAEPHDDSPSGLLADPDPAMPASSPLVDPAQQQQQPQPPQPQQPSSQSPRAGVSNHIAQLAMLLIRVARLNGNRHPESAQFSPEYAALHAEMVAWYHGLPDGMQIRSSRASDEIQRDPQGFAAKMFVHCHYQAAIIALHQPRVDLVRVGTAEDGSSGGGSKGFYGAKMDDQWRQLAQQQCLTAACTMTELLTLSRALDVRYHIVTFGFAVFMAGVVHVGAVAYTPPLSTERQYSINCVREHVQCLDRLGKYYAFHFIMAKHIRAQLQVIEAADAGRGKKGGVGQGRMAAMAAAAAAASSASASASSSFPFDLEAAMQVDSSAFGASAAAAMDMAAMGLDASMFAPAAGSWPFAAAAGSAPAPAHTHSLPVASPSASMDMFLGLFSAQSPVVTTPTIPPASTSASASATAPISPLSAGLQGLQGLQGMGGLGSGISSLVQLFASADGAASLYPENLVNSSALAPGRQDPAEPQLAAAAQPQVDPTAPLRLTTPGGMQQFGSLPPFSPL</sequence>
<accession>A0A9W7Y5N0</accession>
<dbReference type="Gene3D" id="4.10.240.10">
    <property type="entry name" value="Zn(2)-C6 fungal-type DNA-binding domain"/>
    <property type="match status" value="1"/>
</dbReference>
<dbReference type="GO" id="GO:0005634">
    <property type="term" value="C:nucleus"/>
    <property type="evidence" value="ECO:0007669"/>
    <property type="project" value="UniProtKB-SubCell"/>
</dbReference>
<feature type="domain" description="Zn(2)-C6 fungal-type" evidence="7">
    <location>
        <begin position="20"/>
        <end position="50"/>
    </location>
</feature>
<evidence type="ECO:0000313" key="8">
    <source>
        <dbReference type="EMBL" id="KAJ1725150.1"/>
    </source>
</evidence>
<dbReference type="Pfam" id="PF00172">
    <property type="entry name" value="Zn_clus"/>
    <property type="match status" value="1"/>
</dbReference>
<dbReference type="InterPro" id="IPR036864">
    <property type="entry name" value="Zn2-C6_fun-type_DNA-bd_sf"/>
</dbReference>
<feature type="region of interest" description="Disordered" evidence="6">
    <location>
        <begin position="876"/>
        <end position="922"/>
    </location>
</feature>
<comment type="caution">
    <text evidence="8">The sequence shown here is derived from an EMBL/GenBank/DDBJ whole genome shotgun (WGS) entry which is preliminary data.</text>
</comment>
<reference evidence="8" key="1">
    <citation type="submission" date="2022-07" db="EMBL/GenBank/DDBJ databases">
        <title>Phylogenomic reconstructions and comparative analyses of Kickxellomycotina fungi.</title>
        <authorList>
            <person name="Reynolds N.K."/>
            <person name="Stajich J.E."/>
            <person name="Barry K."/>
            <person name="Grigoriev I.V."/>
            <person name="Crous P."/>
            <person name="Smith M.E."/>
        </authorList>
    </citation>
    <scope>NUCLEOTIDE SEQUENCE</scope>
    <source>
        <strain evidence="8">NBRC 32514</strain>
    </source>
</reference>
<dbReference type="SUPFAM" id="SSF57701">
    <property type="entry name" value="Zn2/Cys6 DNA-binding domain"/>
    <property type="match status" value="1"/>
</dbReference>
<dbReference type="CDD" id="cd12148">
    <property type="entry name" value="fungal_TF_MHR"/>
    <property type="match status" value="1"/>
</dbReference>
<keyword evidence="9" id="KW-1185">Reference proteome</keyword>
<feature type="compositionally biased region" description="Basic and acidic residues" evidence="6">
    <location>
        <begin position="68"/>
        <end position="77"/>
    </location>
</feature>
<protein>
    <recommendedName>
        <fullName evidence="7">Zn(2)-C6 fungal-type domain-containing protein</fullName>
    </recommendedName>
</protein>
<keyword evidence="3" id="KW-0805">Transcription regulation</keyword>
<dbReference type="SMART" id="SM00066">
    <property type="entry name" value="GAL4"/>
    <property type="match status" value="1"/>
</dbReference>
<dbReference type="GO" id="GO:0008270">
    <property type="term" value="F:zinc ion binding"/>
    <property type="evidence" value="ECO:0007669"/>
    <property type="project" value="InterPro"/>
</dbReference>
<dbReference type="GO" id="GO:0000981">
    <property type="term" value="F:DNA-binding transcription factor activity, RNA polymerase II-specific"/>
    <property type="evidence" value="ECO:0007669"/>
    <property type="project" value="InterPro"/>
</dbReference>
<proteinExistence type="predicted"/>
<comment type="subcellular location">
    <subcellularLocation>
        <location evidence="1">Nucleus</location>
    </subcellularLocation>
</comment>
<evidence type="ECO:0000313" key="9">
    <source>
        <dbReference type="Proteomes" id="UP001149813"/>
    </source>
</evidence>
<feature type="region of interest" description="Disordered" evidence="6">
    <location>
        <begin position="185"/>
        <end position="231"/>
    </location>
</feature>
<dbReference type="SMART" id="SM00906">
    <property type="entry name" value="Fungal_trans"/>
    <property type="match status" value="1"/>
</dbReference>
<feature type="region of interest" description="Disordered" evidence="6">
    <location>
        <begin position="130"/>
        <end position="152"/>
    </location>
</feature>
<dbReference type="AlphaFoldDB" id="A0A9W7Y5N0"/>
<dbReference type="PANTHER" id="PTHR47338:SF5">
    <property type="entry name" value="ZN(II)2CYS6 TRANSCRIPTION FACTOR (EUROFUNG)"/>
    <property type="match status" value="1"/>
</dbReference>
<dbReference type="PANTHER" id="PTHR47338">
    <property type="entry name" value="ZN(II)2CYS6 TRANSCRIPTION FACTOR (EUROFUNG)-RELATED"/>
    <property type="match status" value="1"/>
</dbReference>
<evidence type="ECO:0000256" key="2">
    <source>
        <dbReference type="ARBA" id="ARBA00022723"/>
    </source>
</evidence>
<evidence type="ECO:0000256" key="5">
    <source>
        <dbReference type="ARBA" id="ARBA00023242"/>
    </source>
</evidence>
<feature type="region of interest" description="Disordered" evidence="6">
    <location>
        <begin position="31"/>
        <end position="115"/>
    </location>
</feature>
<dbReference type="CDD" id="cd00067">
    <property type="entry name" value="GAL4"/>
    <property type="match status" value="1"/>
</dbReference>
<feature type="region of interest" description="Disordered" evidence="6">
    <location>
        <begin position="417"/>
        <end position="467"/>
    </location>
</feature>
<dbReference type="InterPro" id="IPR050815">
    <property type="entry name" value="TF_fung"/>
</dbReference>
<dbReference type="GO" id="GO:0003677">
    <property type="term" value="F:DNA binding"/>
    <property type="evidence" value="ECO:0007669"/>
    <property type="project" value="InterPro"/>
</dbReference>
<keyword evidence="4" id="KW-0804">Transcription</keyword>
<name>A0A9W7Y5N0_9FUNG</name>
<feature type="compositionally biased region" description="Low complexity" evidence="6">
    <location>
        <begin position="427"/>
        <end position="450"/>
    </location>
</feature>
<dbReference type="Pfam" id="PF04082">
    <property type="entry name" value="Fungal_trans"/>
    <property type="match status" value="1"/>
</dbReference>
<evidence type="ECO:0000256" key="4">
    <source>
        <dbReference type="ARBA" id="ARBA00023163"/>
    </source>
</evidence>
<evidence type="ECO:0000256" key="6">
    <source>
        <dbReference type="SAM" id="MobiDB-lite"/>
    </source>
</evidence>
<dbReference type="GO" id="GO:0006351">
    <property type="term" value="P:DNA-templated transcription"/>
    <property type="evidence" value="ECO:0007669"/>
    <property type="project" value="InterPro"/>
</dbReference>
<dbReference type="Proteomes" id="UP001149813">
    <property type="component" value="Unassembled WGS sequence"/>
</dbReference>
<evidence type="ECO:0000259" key="7">
    <source>
        <dbReference type="PROSITE" id="PS50048"/>
    </source>
</evidence>
<evidence type="ECO:0000256" key="3">
    <source>
        <dbReference type="ARBA" id="ARBA00023015"/>
    </source>
</evidence>
<keyword evidence="5" id="KW-0539">Nucleus</keyword>
<evidence type="ECO:0000256" key="1">
    <source>
        <dbReference type="ARBA" id="ARBA00004123"/>
    </source>
</evidence>
<feature type="compositionally biased region" description="Low complexity" evidence="6">
    <location>
        <begin position="884"/>
        <end position="898"/>
    </location>
</feature>
<dbReference type="OrthoDB" id="39175at2759"/>
<organism evidence="8 9">
    <name type="scientific">Coemansia erecta</name>
    <dbReference type="NCBI Taxonomy" id="147472"/>
    <lineage>
        <taxon>Eukaryota</taxon>
        <taxon>Fungi</taxon>
        <taxon>Fungi incertae sedis</taxon>
        <taxon>Zoopagomycota</taxon>
        <taxon>Kickxellomycotina</taxon>
        <taxon>Kickxellomycetes</taxon>
        <taxon>Kickxellales</taxon>
        <taxon>Kickxellaceae</taxon>
        <taxon>Coemansia</taxon>
    </lineage>
</organism>
<dbReference type="PROSITE" id="PS00463">
    <property type="entry name" value="ZN2_CY6_FUNGAL_1"/>
    <property type="match status" value="1"/>
</dbReference>
<dbReference type="EMBL" id="JANBOJ010000011">
    <property type="protein sequence ID" value="KAJ1725150.1"/>
    <property type="molecule type" value="Genomic_DNA"/>
</dbReference>
<keyword evidence="2" id="KW-0479">Metal-binding</keyword>